<dbReference type="KEGG" id="amd:AMED_2003"/>
<dbReference type="HOGENOM" id="CLU_2731089_0_0_11"/>
<dbReference type="Proteomes" id="UP000000328">
    <property type="component" value="Chromosome"/>
</dbReference>
<dbReference type="PATRIC" id="fig|749927.5.peg.2068"/>
<dbReference type="AlphaFoldDB" id="A0A0H3D2T4"/>
<evidence type="ECO:0000313" key="2">
    <source>
        <dbReference type="Proteomes" id="UP000000328"/>
    </source>
</evidence>
<dbReference type="EMBL" id="CP002000">
    <property type="protein sequence ID" value="ADJ43811.1"/>
    <property type="molecule type" value="Genomic_DNA"/>
</dbReference>
<protein>
    <submittedName>
        <fullName evidence="1">Uncharacterized protein</fullName>
    </submittedName>
</protein>
<gene>
    <name evidence="1" type="ordered locus">AMED_2003</name>
</gene>
<name>A0A0H3D2T4_AMYMU</name>
<sequence>MTSGAGDRLIEFLDGLRRGAVLRGNDGRKFVLVFPLAGSFVRVVQGRVMTSASTHADPAAARKGGDYVLLD</sequence>
<dbReference type="GeneID" id="92869790"/>
<evidence type="ECO:0000313" key="1">
    <source>
        <dbReference type="EMBL" id="ADJ43811.1"/>
    </source>
</evidence>
<proteinExistence type="predicted"/>
<dbReference type="OrthoDB" id="3625050at2"/>
<reference evidence="1 2" key="1">
    <citation type="journal article" date="2010" name="Cell Res.">
        <title>Complete genome sequence of the rifamycin SV-producing Amycolatopsis mediterranei U32 revealed its genetic characteristics in phylogeny and metabolism.</title>
        <authorList>
            <person name="Zhao W."/>
            <person name="Zhong Y."/>
            <person name="Yuan H."/>
            <person name="Wang J."/>
            <person name="Zheng H."/>
            <person name="Wang Y."/>
            <person name="Cen X."/>
            <person name="Xu F."/>
            <person name="Bai J."/>
            <person name="Han X."/>
            <person name="Lu G."/>
            <person name="Zhu Y."/>
            <person name="Shao Z."/>
            <person name="Yan H."/>
            <person name="Li C."/>
            <person name="Peng N."/>
            <person name="Zhang Z."/>
            <person name="Zhang Y."/>
            <person name="Lin W."/>
            <person name="Fan Y."/>
            <person name="Qin Z."/>
            <person name="Hu Y."/>
            <person name="Zhu B."/>
            <person name="Wang S."/>
            <person name="Ding X."/>
            <person name="Zhao G.P."/>
        </authorList>
    </citation>
    <scope>NUCLEOTIDE SEQUENCE [LARGE SCALE GENOMIC DNA]</scope>
    <source>
        <strain evidence="2">U-32</strain>
    </source>
</reference>
<dbReference type="RefSeq" id="WP_013223892.1">
    <property type="nucleotide sequence ID" value="NC_014318.1"/>
</dbReference>
<organism evidence="1 2">
    <name type="scientific">Amycolatopsis mediterranei (strain U-32)</name>
    <dbReference type="NCBI Taxonomy" id="749927"/>
    <lineage>
        <taxon>Bacteria</taxon>
        <taxon>Bacillati</taxon>
        <taxon>Actinomycetota</taxon>
        <taxon>Actinomycetes</taxon>
        <taxon>Pseudonocardiales</taxon>
        <taxon>Pseudonocardiaceae</taxon>
        <taxon>Amycolatopsis</taxon>
    </lineage>
</organism>
<accession>A0A0H3D2T4</accession>